<dbReference type="InterPro" id="IPR000792">
    <property type="entry name" value="Tscrpt_reg_LuxR_C"/>
</dbReference>
<dbReference type="PRINTS" id="PR00038">
    <property type="entry name" value="HTHLUXR"/>
</dbReference>
<proteinExistence type="predicted"/>
<dbReference type="EMBL" id="BMZO01000004">
    <property type="protein sequence ID" value="GHC69729.1"/>
    <property type="molecule type" value="Genomic_DNA"/>
</dbReference>
<dbReference type="CDD" id="cd06170">
    <property type="entry name" value="LuxR_C_like"/>
    <property type="match status" value="1"/>
</dbReference>
<evidence type="ECO:0000256" key="2">
    <source>
        <dbReference type="ARBA" id="ARBA00023125"/>
    </source>
</evidence>
<protein>
    <submittedName>
        <fullName evidence="5">LuxR family transcriptional regulator</fullName>
    </submittedName>
</protein>
<comment type="caution">
    <text evidence="5">The sequence shown here is derived from an EMBL/GenBank/DDBJ whole genome shotgun (WGS) entry which is preliminary data.</text>
</comment>
<organism evidence="5 6">
    <name type="scientific">Limoniibacter endophyticus</name>
    <dbReference type="NCBI Taxonomy" id="1565040"/>
    <lineage>
        <taxon>Bacteria</taxon>
        <taxon>Pseudomonadati</taxon>
        <taxon>Pseudomonadota</taxon>
        <taxon>Alphaproteobacteria</taxon>
        <taxon>Hyphomicrobiales</taxon>
        <taxon>Bartonellaceae</taxon>
        <taxon>Limoniibacter</taxon>
    </lineage>
</organism>
<reference evidence="5" key="2">
    <citation type="submission" date="2020-09" db="EMBL/GenBank/DDBJ databases">
        <authorList>
            <person name="Sun Q."/>
            <person name="Kim S."/>
        </authorList>
    </citation>
    <scope>NUCLEOTIDE SEQUENCE</scope>
    <source>
        <strain evidence="5">KCTC 42097</strain>
    </source>
</reference>
<feature type="domain" description="HTH luxR-type" evidence="4">
    <location>
        <begin position="183"/>
        <end position="248"/>
    </location>
</feature>
<dbReference type="GO" id="GO:0006355">
    <property type="term" value="P:regulation of DNA-templated transcription"/>
    <property type="evidence" value="ECO:0007669"/>
    <property type="project" value="InterPro"/>
</dbReference>
<dbReference type="GO" id="GO:0003677">
    <property type="term" value="F:DNA binding"/>
    <property type="evidence" value="ECO:0007669"/>
    <property type="project" value="UniProtKB-KW"/>
</dbReference>
<dbReference type="InterPro" id="IPR005143">
    <property type="entry name" value="TF_LuxR_autoind-bd_dom"/>
</dbReference>
<evidence type="ECO:0000313" key="6">
    <source>
        <dbReference type="Proteomes" id="UP000641137"/>
    </source>
</evidence>
<dbReference type="InterPro" id="IPR036693">
    <property type="entry name" value="TF_LuxR_autoind-bd_dom_sf"/>
</dbReference>
<evidence type="ECO:0000259" key="4">
    <source>
        <dbReference type="PROSITE" id="PS50043"/>
    </source>
</evidence>
<dbReference type="RefSeq" id="WP_189489443.1">
    <property type="nucleotide sequence ID" value="NZ_BMZO01000004.1"/>
</dbReference>
<accession>A0A8J3DM72</accession>
<dbReference type="SUPFAM" id="SSF46894">
    <property type="entry name" value="C-terminal effector domain of the bipartite response regulators"/>
    <property type="match status" value="1"/>
</dbReference>
<keyword evidence="6" id="KW-1185">Reference proteome</keyword>
<keyword evidence="1" id="KW-0805">Transcription regulation</keyword>
<dbReference type="PROSITE" id="PS50043">
    <property type="entry name" value="HTH_LUXR_2"/>
    <property type="match status" value="1"/>
</dbReference>
<dbReference type="PANTHER" id="PTHR44688:SF16">
    <property type="entry name" value="DNA-BINDING TRANSCRIPTIONAL ACTIVATOR DEVR_DOSR"/>
    <property type="match status" value="1"/>
</dbReference>
<dbReference type="PANTHER" id="PTHR44688">
    <property type="entry name" value="DNA-BINDING TRANSCRIPTIONAL ACTIVATOR DEVR_DOSR"/>
    <property type="match status" value="1"/>
</dbReference>
<dbReference type="Pfam" id="PF00196">
    <property type="entry name" value="GerE"/>
    <property type="match status" value="1"/>
</dbReference>
<evidence type="ECO:0000313" key="5">
    <source>
        <dbReference type="EMBL" id="GHC69729.1"/>
    </source>
</evidence>
<evidence type="ECO:0000256" key="3">
    <source>
        <dbReference type="ARBA" id="ARBA00023163"/>
    </source>
</evidence>
<dbReference type="Pfam" id="PF03472">
    <property type="entry name" value="Autoind_bind"/>
    <property type="match status" value="1"/>
</dbReference>
<gene>
    <name evidence="5" type="ORF">GCM10010136_15860</name>
</gene>
<evidence type="ECO:0000256" key="1">
    <source>
        <dbReference type="ARBA" id="ARBA00023015"/>
    </source>
</evidence>
<dbReference type="SMART" id="SM00421">
    <property type="entry name" value="HTH_LUXR"/>
    <property type="match status" value="1"/>
</dbReference>
<sequence>MPVQNFANDVLAFVTASSSVSTERELNEKFTSLLHKNSFNSFIVSDLKRSGAEISTQVILNQWPERWTERYIDQNYFQVDPVSQNALVSEVPFTWNSVKNTHFGNKAERIKRTALQKESEALGMADGITIPLRDTKWGKRVVSLATEAPLINETNTVAMAYLAASYFNLALSRLQQTAARTAADQANRQISGREMEILTWIALGKTSWETSVILGISERTVHVHLSTIRGKLNVSTTTQAVAIALLNGYINL</sequence>
<dbReference type="InterPro" id="IPR036388">
    <property type="entry name" value="WH-like_DNA-bd_sf"/>
</dbReference>
<dbReference type="InterPro" id="IPR016032">
    <property type="entry name" value="Sig_transdc_resp-reg_C-effctor"/>
</dbReference>
<name>A0A8J3DM72_9HYPH</name>
<dbReference type="Gene3D" id="3.30.450.80">
    <property type="entry name" value="Transcription factor LuxR-like, autoinducer-binding domain"/>
    <property type="match status" value="1"/>
</dbReference>
<dbReference type="Gene3D" id="1.10.10.10">
    <property type="entry name" value="Winged helix-like DNA-binding domain superfamily/Winged helix DNA-binding domain"/>
    <property type="match status" value="1"/>
</dbReference>
<reference evidence="5" key="1">
    <citation type="journal article" date="2014" name="Int. J. Syst. Evol. Microbiol.">
        <title>Complete genome sequence of Corynebacterium casei LMG S-19264T (=DSM 44701T), isolated from a smear-ripened cheese.</title>
        <authorList>
            <consortium name="US DOE Joint Genome Institute (JGI-PGF)"/>
            <person name="Walter F."/>
            <person name="Albersmeier A."/>
            <person name="Kalinowski J."/>
            <person name="Ruckert C."/>
        </authorList>
    </citation>
    <scope>NUCLEOTIDE SEQUENCE</scope>
    <source>
        <strain evidence="5">KCTC 42097</strain>
    </source>
</reference>
<dbReference type="SUPFAM" id="SSF75516">
    <property type="entry name" value="Pheromone-binding domain of LuxR-like quorum-sensing transcription factors"/>
    <property type="match status" value="1"/>
</dbReference>
<keyword evidence="3" id="KW-0804">Transcription</keyword>
<dbReference type="AlphaFoldDB" id="A0A8J3DM72"/>
<dbReference type="Proteomes" id="UP000641137">
    <property type="component" value="Unassembled WGS sequence"/>
</dbReference>
<keyword evidence="2" id="KW-0238">DNA-binding</keyword>